<protein>
    <submittedName>
        <fullName evidence="12">ABC transporter ATP-binding protein</fullName>
    </submittedName>
</protein>
<dbReference type="InterPro" id="IPR017871">
    <property type="entry name" value="ABC_transporter-like_CS"/>
</dbReference>
<feature type="domain" description="ABC transmembrane type-1" evidence="11">
    <location>
        <begin position="50"/>
        <end position="326"/>
    </location>
</feature>
<keyword evidence="5" id="KW-0547">Nucleotide-binding</keyword>
<dbReference type="SUPFAM" id="SSF52540">
    <property type="entry name" value="P-loop containing nucleoside triphosphate hydrolases"/>
    <property type="match status" value="1"/>
</dbReference>
<evidence type="ECO:0000313" key="13">
    <source>
        <dbReference type="Proteomes" id="UP001626603"/>
    </source>
</evidence>
<comment type="subcellular location">
    <subcellularLocation>
        <location evidence="1">Cell membrane</location>
        <topology evidence="1">Multi-pass membrane protein</topology>
    </subcellularLocation>
</comment>
<dbReference type="Proteomes" id="UP001626603">
    <property type="component" value="Chromosome"/>
</dbReference>
<feature type="transmembrane region" description="Helical" evidence="9">
    <location>
        <begin position="81"/>
        <end position="101"/>
    </location>
</feature>
<evidence type="ECO:0000259" key="10">
    <source>
        <dbReference type="PROSITE" id="PS50893"/>
    </source>
</evidence>
<evidence type="ECO:0000256" key="6">
    <source>
        <dbReference type="ARBA" id="ARBA00022840"/>
    </source>
</evidence>
<feature type="transmembrane region" description="Helical" evidence="9">
    <location>
        <begin position="162"/>
        <end position="180"/>
    </location>
</feature>
<keyword evidence="13" id="KW-1185">Reference proteome</keyword>
<sequence>MTEESKIVEEYTKVESRRGLSVTSGAGHMRLFDPRVLAMGRGEYGRLWSVIALGLLIASSYIAQGVLIALIIEAVFSGRPIAGSIPLFAGLALVIALRWAMIWANDRVAARAATNIAVSLRRRMYRKLYELGPGWMLTQKSGVVQATIVDGAEALQNYYGRFLPQVIVSSLAGLSIMAILLYVDVIIGLVVGAMMVASLLQPLAIYRGVGSGIRVWFVAMPRLFAEYVDNIQGIVTLKSFNASERHGEQLYRKTNTLYDAEIGILKDEVLWGVPLGLIAAIGGTVAIVIGALRMDAGSLSAGGLLFVLLLVREALRPVADLRQTIHFSFAGMGAAEGVLDIFEAVPPAPAPADPVAPKKLEPAIVFEGVTFRYREGDAPAVDNLSFAVQPGEKVAIVGRSGSGKTTVTSLLLRFFDPQEGVIRLGGEDIRRIRPEHLRAMYSVVSQDTYLFHGTVRDNLLLAKPGASREDLESAARTALAHEFIAALPRGYDTVVGERGVKLSGGERQRIAIARAVLKGAPVLVLDEATSSVDVANESLIREAVDRVSRDRTTIVISHRLSAVRDADRIYVMEKGRMVESGSHTDLSRCNGNYHALLMAEGECV</sequence>
<evidence type="ECO:0000256" key="1">
    <source>
        <dbReference type="ARBA" id="ARBA00004651"/>
    </source>
</evidence>
<dbReference type="Gene3D" id="1.20.1560.10">
    <property type="entry name" value="ABC transporter type 1, transmembrane domain"/>
    <property type="match status" value="1"/>
</dbReference>
<gene>
    <name evidence="12" type="ORF">R6Y95_00370</name>
</gene>
<accession>A0ABD8A8E7</accession>
<keyword evidence="8 9" id="KW-0472">Membrane</keyword>
<evidence type="ECO:0000256" key="9">
    <source>
        <dbReference type="SAM" id="Phobius"/>
    </source>
</evidence>
<reference evidence="12 13" key="1">
    <citation type="submission" date="2023-10" db="EMBL/GenBank/DDBJ databases">
        <title>The complete genome sequence of Methanoculleus palmolei DSM 4273.</title>
        <authorList>
            <person name="Lai S.-J."/>
            <person name="You Y.-T."/>
            <person name="Chen S.-C."/>
        </authorList>
    </citation>
    <scope>NUCLEOTIDE SEQUENCE [LARGE SCALE GENOMIC DNA]</scope>
    <source>
        <strain evidence="12 13">DSM 4273</strain>
    </source>
</reference>
<dbReference type="PROSITE" id="PS00211">
    <property type="entry name" value="ABC_TRANSPORTER_1"/>
    <property type="match status" value="1"/>
</dbReference>
<evidence type="ECO:0000256" key="7">
    <source>
        <dbReference type="ARBA" id="ARBA00022989"/>
    </source>
</evidence>
<evidence type="ECO:0000313" key="12">
    <source>
        <dbReference type="EMBL" id="WOX55806.1"/>
    </source>
</evidence>
<dbReference type="Pfam" id="PF00664">
    <property type="entry name" value="ABC_membrane"/>
    <property type="match status" value="1"/>
</dbReference>
<keyword evidence="2" id="KW-0813">Transport</keyword>
<dbReference type="InterPro" id="IPR036640">
    <property type="entry name" value="ABC1_TM_sf"/>
</dbReference>
<dbReference type="SMART" id="SM00382">
    <property type="entry name" value="AAA"/>
    <property type="match status" value="1"/>
</dbReference>
<evidence type="ECO:0000256" key="2">
    <source>
        <dbReference type="ARBA" id="ARBA00022448"/>
    </source>
</evidence>
<dbReference type="Pfam" id="PF00005">
    <property type="entry name" value="ABC_tran"/>
    <property type="match status" value="1"/>
</dbReference>
<evidence type="ECO:0000256" key="5">
    <source>
        <dbReference type="ARBA" id="ARBA00022741"/>
    </source>
</evidence>
<dbReference type="PANTHER" id="PTHR24221:SF654">
    <property type="entry name" value="ATP-BINDING CASSETTE SUB-FAMILY B MEMBER 6"/>
    <property type="match status" value="1"/>
</dbReference>
<feature type="transmembrane region" description="Helical" evidence="9">
    <location>
        <begin position="47"/>
        <end position="75"/>
    </location>
</feature>
<dbReference type="Gene3D" id="3.40.50.300">
    <property type="entry name" value="P-loop containing nucleotide triphosphate hydrolases"/>
    <property type="match status" value="1"/>
</dbReference>
<keyword evidence="7 9" id="KW-1133">Transmembrane helix</keyword>
<dbReference type="SUPFAM" id="SSF90123">
    <property type="entry name" value="ABC transporter transmembrane region"/>
    <property type="match status" value="1"/>
</dbReference>
<dbReference type="InterPro" id="IPR039421">
    <property type="entry name" value="Type_1_exporter"/>
</dbReference>
<evidence type="ECO:0000256" key="8">
    <source>
        <dbReference type="ARBA" id="ARBA00023136"/>
    </source>
</evidence>
<dbReference type="PROSITE" id="PS50893">
    <property type="entry name" value="ABC_TRANSPORTER_2"/>
    <property type="match status" value="1"/>
</dbReference>
<dbReference type="FunFam" id="3.40.50.300:FF:000221">
    <property type="entry name" value="Multidrug ABC transporter ATP-binding protein"/>
    <property type="match status" value="1"/>
</dbReference>
<dbReference type="AlphaFoldDB" id="A0ABD8A8E7"/>
<keyword evidence="6 12" id="KW-0067">ATP-binding</keyword>
<name>A0ABD8A8E7_9EURY</name>
<dbReference type="InterPro" id="IPR027417">
    <property type="entry name" value="P-loop_NTPase"/>
</dbReference>
<evidence type="ECO:0000256" key="3">
    <source>
        <dbReference type="ARBA" id="ARBA00022475"/>
    </source>
</evidence>
<keyword evidence="3" id="KW-1003">Cell membrane</keyword>
<proteinExistence type="predicted"/>
<dbReference type="InterPro" id="IPR003439">
    <property type="entry name" value="ABC_transporter-like_ATP-bd"/>
</dbReference>
<dbReference type="InterPro" id="IPR011527">
    <property type="entry name" value="ABC1_TM_dom"/>
</dbReference>
<organism evidence="12 13">
    <name type="scientific">Methanoculleus palmolei</name>
    <dbReference type="NCBI Taxonomy" id="72612"/>
    <lineage>
        <taxon>Archaea</taxon>
        <taxon>Methanobacteriati</taxon>
        <taxon>Methanobacteriota</taxon>
        <taxon>Stenosarchaea group</taxon>
        <taxon>Methanomicrobia</taxon>
        <taxon>Methanomicrobiales</taxon>
        <taxon>Methanomicrobiaceae</taxon>
        <taxon>Methanoculleus</taxon>
    </lineage>
</organism>
<feature type="domain" description="ABC transporter" evidence="10">
    <location>
        <begin position="364"/>
        <end position="599"/>
    </location>
</feature>
<dbReference type="InterPro" id="IPR003593">
    <property type="entry name" value="AAA+_ATPase"/>
</dbReference>
<feature type="transmembrane region" description="Helical" evidence="9">
    <location>
        <begin position="269"/>
        <end position="292"/>
    </location>
</feature>
<keyword evidence="4 9" id="KW-0812">Transmembrane</keyword>
<dbReference type="GO" id="GO:0005524">
    <property type="term" value="F:ATP binding"/>
    <property type="evidence" value="ECO:0007669"/>
    <property type="project" value="UniProtKB-KW"/>
</dbReference>
<dbReference type="PANTHER" id="PTHR24221">
    <property type="entry name" value="ATP-BINDING CASSETTE SUB-FAMILY B"/>
    <property type="match status" value="1"/>
</dbReference>
<dbReference type="EMBL" id="CP137641">
    <property type="protein sequence ID" value="WOX55806.1"/>
    <property type="molecule type" value="Genomic_DNA"/>
</dbReference>
<evidence type="ECO:0000259" key="11">
    <source>
        <dbReference type="PROSITE" id="PS50929"/>
    </source>
</evidence>
<dbReference type="GO" id="GO:0005886">
    <property type="term" value="C:plasma membrane"/>
    <property type="evidence" value="ECO:0007669"/>
    <property type="project" value="UniProtKB-SubCell"/>
</dbReference>
<dbReference type="PROSITE" id="PS50929">
    <property type="entry name" value="ABC_TM1F"/>
    <property type="match status" value="1"/>
</dbReference>
<evidence type="ECO:0000256" key="4">
    <source>
        <dbReference type="ARBA" id="ARBA00022692"/>
    </source>
</evidence>
<dbReference type="GO" id="GO:0055085">
    <property type="term" value="P:transmembrane transport"/>
    <property type="evidence" value="ECO:0007669"/>
    <property type="project" value="UniProtKB-ARBA"/>
</dbReference>